<dbReference type="InterPro" id="IPR042099">
    <property type="entry name" value="ANL_N_sf"/>
</dbReference>
<feature type="non-terminal residue" evidence="5">
    <location>
        <position position="198"/>
    </location>
</feature>
<dbReference type="GO" id="GO:0044550">
    <property type="term" value="P:secondary metabolite biosynthetic process"/>
    <property type="evidence" value="ECO:0007669"/>
    <property type="project" value="TreeGrafter"/>
</dbReference>
<dbReference type="Pfam" id="PF13193">
    <property type="entry name" value="AMP-binding_C"/>
    <property type="match status" value="1"/>
</dbReference>
<sequence>ERLYRTGDLVRVRPDGALDFLGRTDDQIKLRGHRVEPGESESALLAEAGVARAVVVLRTDLPGGPALVGYAVPEPDTVLDTEALRESLAARLPDYQVPAHLVVVDALPLTENGKTDRAALPAPRTAEPAGPGGLPPHDQRTELLCRIFADALGLPGFGPHEDFFERGGHSLSAMSLVGRARTLLDAELSVGDLFTART</sequence>
<dbReference type="FunFam" id="3.30.300.30:FF:000010">
    <property type="entry name" value="Enterobactin synthetase component F"/>
    <property type="match status" value="1"/>
</dbReference>
<protein>
    <submittedName>
        <fullName evidence="5">AMP-binding protein</fullName>
    </submittedName>
</protein>
<name>A0A6G3WI04_9ACTN</name>
<dbReference type="GO" id="GO:0031177">
    <property type="term" value="F:phosphopantetheine binding"/>
    <property type="evidence" value="ECO:0007669"/>
    <property type="project" value="TreeGrafter"/>
</dbReference>
<gene>
    <name evidence="5" type="ORF">G3M58_01425</name>
</gene>
<dbReference type="InterPro" id="IPR025110">
    <property type="entry name" value="AMP-bd_C"/>
</dbReference>
<dbReference type="InterPro" id="IPR029058">
    <property type="entry name" value="AB_hydrolase_fold"/>
</dbReference>
<dbReference type="GO" id="GO:0043041">
    <property type="term" value="P:amino acid activation for nonribosomal peptide biosynthetic process"/>
    <property type="evidence" value="ECO:0007669"/>
    <property type="project" value="TreeGrafter"/>
</dbReference>
<dbReference type="Gene3D" id="3.40.50.1820">
    <property type="entry name" value="alpha/beta hydrolase"/>
    <property type="match status" value="1"/>
</dbReference>
<dbReference type="SUPFAM" id="SSF56801">
    <property type="entry name" value="Acetyl-CoA synthetase-like"/>
    <property type="match status" value="1"/>
</dbReference>
<dbReference type="PANTHER" id="PTHR45527:SF1">
    <property type="entry name" value="FATTY ACID SYNTHASE"/>
    <property type="match status" value="1"/>
</dbReference>
<feature type="region of interest" description="Disordered" evidence="3">
    <location>
        <begin position="114"/>
        <end position="137"/>
    </location>
</feature>
<evidence type="ECO:0000256" key="2">
    <source>
        <dbReference type="ARBA" id="ARBA00022553"/>
    </source>
</evidence>
<dbReference type="Gene3D" id="3.40.50.12780">
    <property type="entry name" value="N-terminal domain of ligase-like"/>
    <property type="match status" value="1"/>
</dbReference>
<organism evidence="5">
    <name type="scientific">Streptomyces sp. SID7499</name>
    <dbReference type="NCBI Taxonomy" id="2706086"/>
    <lineage>
        <taxon>Bacteria</taxon>
        <taxon>Bacillati</taxon>
        <taxon>Actinomycetota</taxon>
        <taxon>Actinomycetes</taxon>
        <taxon>Kitasatosporales</taxon>
        <taxon>Streptomycetaceae</taxon>
        <taxon>Streptomyces</taxon>
    </lineage>
</organism>
<evidence type="ECO:0000259" key="4">
    <source>
        <dbReference type="PROSITE" id="PS50075"/>
    </source>
</evidence>
<proteinExistence type="predicted"/>
<dbReference type="PANTHER" id="PTHR45527">
    <property type="entry name" value="NONRIBOSOMAL PEPTIDE SYNTHETASE"/>
    <property type="match status" value="1"/>
</dbReference>
<dbReference type="InterPro" id="IPR045851">
    <property type="entry name" value="AMP-bd_C_sf"/>
</dbReference>
<reference evidence="5" key="1">
    <citation type="submission" date="2020-01" db="EMBL/GenBank/DDBJ databases">
        <title>Insect and environment-associated Actinomycetes.</title>
        <authorList>
            <person name="Currrie C."/>
            <person name="Chevrette M."/>
            <person name="Carlson C."/>
            <person name="Stubbendieck R."/>
            <person name="Wendt-Pienkowski E."/>
        </authorList>
    </citation>
    <scope>NUCLEOTIDE SEQUENCE</scope>
    <source>
        <strain evidence="5">SID7499</strain>
    </source>
</reference>
<dbReference type="AlphaFoldDB" id="A0A6G3WI04"/>
<dbReference type="GO" id="GO:0005829">
    <property type="term" value="C:cytosol"/>
    <property type="evidence" value="ECO:0007669"/>
    <property type="project" value="TreeGrafter"/>
</dbReference>
<feature type="non-terminal residue" evidence="5">
    <location>
        <position position="1"/>
    </location>
</feature>
<dbReference type="InterPro" id="IPR009081">
    <property type="entry name" value="PP-bd_ACP"/>
</dbReference>
<evidence type="ECO:0000313" key="5">
    <source>
        <dbReference type="EMBL" id="NEE05091.1"/>
    </source>
</evidence>
<dbReference type="SUPFAM" id="SSF47336">
    <property type="entry name" value="ACP-like"/>
    <property type="match status" value="1"/>
</dbReference>
<comment type="caution">
    <text evidence="5">The sequence shown here is derived from an EMBL/GenBank/DDBJ whole genome shotgun (WGS) entry which is preliminary data.</text>
</comment>
<dbReference type="Pfam" id="PF00550">
    <property type="entry name" value="PP-binding"/>
    <property type="match status" value="1"/>
</dbReference>
<dbReference type="InterPro" id="IPR036736">
    <property type="entry name" value="ACP-like_sf"/>
</dbReference>
<keyword evidence="1" id="KW-0596">Phosphopantetheine</keyword>
<feature type="domain" description="Carrier" evidence="4">
    <location>
        <begin position="135"/>
        <end position="198"/>
    </location>
</feature>
<keyword evidence="2" id="KW-0597">Phosphoprotein</keyword>
<evidence type="ECO:0000256" key="3">
    <source>
        <dbReference type="SAM" id="MobiDB-lite"/>
    </source>
</evidence>
<dbReference type="Gene3D" id="3.30.300.30">
    <property type="match status" value="1"/>
</dbReference>
<evidence type="ECO:0000256" key="1">
    <source>
        <dbReference type="ARBA" id="ARBA00022450"/>
    </source>
</evidence>
<dbReference type="EMBL" id="JAAGMN010000093">
    <property type="protein sequence ID" value="NEE05091.1"/>
    <property type="molecule type" value="Genomic_DNA"/>
</dbReference>
<accession>A0A6G3WI04</accession>
<dbReference type="PROSITE" id="PS50075">
    <property type="entry name" value="CARRIER"/>
    <property type="match status" value="1"/>
</dbReference>